<dbReference type="InterPro" id="IPR052163">
    <property type="entry name" value="DGC-Regulatory_Protein"/>
</dbReference>
<dbReference type="Pfam" id="PF00990">
    <property type="entry name" value="GGDEF"/>
    <property type="match status" value="1"/>
</dbReference>
<comment type="caution">
    <text evidence="2">The sequence shown here is derived from an EMBL/GenBank/DDBJ whole genome shotgun (WGS) entry which is preliminary data.</text>
</comment>
<dbReference type="InterPro" id="IPR000160">
    <property type="entry name" value="GGDEF_dom"/>
</dbReference>
<name>A0A845BMA1_9NEIS</name>
<dbReference type="Gene3D" id="3.30.70.270">
    <property type="match status" value="1"/>
</dbReference>
<dbReference type="PANTHER" id="PTHR46663">
    <property type="entry name" value="DIGUANYLATE CYCLASE DGCT-RELATED"/>
    <property type="match status" value="1"/>
</dbReference>
<evidence type="ECO:0000259" key="1">
    <source>
        <dbReference type="PROSITE" id="PS50887"/>
    </source>
</evidence>
<dbReference type="SUPFAM" id="SSF55073">
    <property type="entry name" value="Nucleotide cyclase"/>
    <property type="match status" value="1"/>
</dbReference>
<dbReference type="RefSeq" id="WP_160795711.1">
    <property type="nucleotide sequence ID" value="NZ_WSSB01000004.1"/>
</dbReference>
<dbReference type="NCBIfam" id="TIGR00254">
    <property type="entry name" value="GGDEF"/>
    <property type="match status" value="1"/>
</dbReference>
<dbReference type="InterPro" id="IPR029787">
    <property type="entry name" value="Nucleotide_cyclase"/>
</dbReference>
<dbReference type="Proteomes" id="UP000467214">
    <property type="component" value="Unassembled WGS sequence"/>
</dbReference>
<evidence type="ECO:0000313" key="2">
    <source>
        <dbReference type="EMBL" id="MXR36404.1"/>
    </source>
</evidence>
<dbReference type="PANTHER" id="PTHR46663:SF4">
    <property type="entry name" value="DIGUANYLATE CYCLASE DGCT-RELATED"/>
    <property type="match status" value="1"/>
</dbReference>
<protein>
    <submittedName>
        <fullName evidence="2">Diguanylate cyclase</fullName>
    </submittedName>
</protein>
<feature type="domain" description="GGDEF" evidence="1">
    <location>
        <begin position="1"/>
        <end position="91"/>
    </location>
</feature>
<keyword evidence="3" id="KW-1185">Reference proteome</keyword>
<dbReference type="PROSITE" id="PS50887">
    <property type="entry name" value="GGDEF"/>
    <property type="match status" value="1"/>
</dbReference>
<dbReference type="AlphaFoldDB" id="A0A845BMA1"/>
<dbReference type="EMBL" id="WSSB01000004">
    <property type="protein sequence ID" value="MXR36404.1"/>
    <property type="molecule type" value="Genomic_DNA"/>
</dbReference>
<organism evidence="2 3">
    <name type="scientific">Craterilacuibacter sinensis</name>
    <dbReference type="NCBI Taxonomy" id="2686017"/>
    <lineage>
        <taxon>Bacteria</taxon>
        <taxon>Pseudomonadati</taxon>
        <taxon>Pseudomonadota</taxon>
        <taxon>Betaproteobacteria</taxon>
        <taxon>Neisseriales</taxon>
        <taxon>Neisseriaceae</taxon>
        <taxon>Craterilacuibacter</taxon>
    </lineage>
</organism>
<reference evidence="2 3" key="1">
    <citation type="submission" date="2019-12" db="EMBL/GenBank/DDBJ databases">
        <title>Neisseriaceae gen. nov. sp. Genome sequencing and assembly.</title>
        <authorList>
            <person name="Liu Z."/>
            <person name="Li A."/>
        </authorList>
    </citation>
    <scope>NUCLEOTIDE SEQUENCE [LARGE SCALE GENOMIC DNA]</scope>
    <source>
        <strain evidence="2 3">B2N2-7</strain>
    </source>
</reference>
<evidence type="ECO:0000313" key="3">
    <source>
        <dbReference type="Proteomes" id="UP000467214"/>
    </source>
</evidence>
<accession>A0A845BMA1</accession>
<proteinExistence type="predicted"/>
<sequence length="97" mass="10604">MASSTCTNYTCNHDPALLDDTGLQAGLLWRKIEQLHVISADGKHTIRVTISIGVSAYPQHGKDNDTLLRAADDALYRAQEAGRNRVQRASTSIQITP</sequence>
<dbReference type="InterPro" id="IPR043128">
    <property type="entry name" value="Rev_trsase/Diguanyl_cyclase"/>
</dbReference>
<gene>
    <name evidence="2" type="ORF">GQF02_05385</name>
</gene>